<evidence type="ECO:0000256" key="10">
    <source>
        <dbReference type="ARBA" id="ARBA00023098"/>
    </source>
</evidence>
<dbReference type="SUPFAM" id="SSF52096">
    <property type="entry name" value="ClpP/crotonase"/>
    <property type="match status" value="1"/>
</dbReference>
<comment type="catalytic activity">
    <reaction evidence="2">
        <text>a (3E)-enoyl-CoA = a 4-saturated (2E)-enoyl-CoA</text>
        <dbReference type="Rhea" id="RHEA:45228"/>
        <dbReference type="ChEBI" id="CHEBI:58521"/>
        <dbReference type="ChEBI" id="CHEBI:85097"/>
        <dbReference type="EC" id="5.3.3.8"/>
    </reaction>
</comment>
<dbReference type="CDD" id="cd06558">
    <property type="entry name" value="crotonase-like"/>
    <property type="match status" value="1"/>
</dbReference>
<dbReference type="Gramene" id="AET1Gv20252000.16">
    <property type="protein sequence ID" value="AET1Gv20252000.16"/>
    <property type="gene ID" value="AET1Gv20252000"/>
</dbReference>
<evidence type="ECO:0000256" key="3">
    <source>
        <dbReference type="ARBA" id="ARBA00004275"/>
    </source>
</evidence>
<sequence length="519" mass="57506">RLPRLVGLTKALEMMMLSKPIKAEEAHELGLVDAVVSPNDLLNDARRWALDICESKRPWVRALYKTDKLESPEVAREILNSARVQSRKQAANLQHPLVCIDAVEEGIVSGPRAGLRKEAMAFQELFFSGTCKSLIHVFFSQRATSKVPGVTDLGLMPRKVSKVAIVGGGPMGSGIATTLILSHYPVILKEINEKFLNAGIGRIKENLQSRVRKGKMTKDNYDKTLSLLTGVLDYEKFKSVDLAIETVVENVKLKQQIFAELEQHCPSHCILATNTSTIDLDLIGEKTNSQDRIVGTHFFAPAHIMPLLEIVRTPRASLQAVVTMLDVGKKIKKTPIVVGNCTGFAVNRMFFPYTQAALLLVDHGMDVDKIDQACIEFGMPIGPFRMTDLVGFDVALATGMQYLENFPERVYKSMLIPLMTEDKRTGEASQKGFYKYEGKRKASPDPEITSYVEESRRISGATPDPELLKIDNSAIAEMVFFPVINEACRVLGEGIAFKASDLDIASIFGMGFPPYRNQL</sequence>
<comment type="catalytic activity">
    <reaction evidence="1">
        <text>a (3Z)-enoyl-CoA = a 4-saturated (2E)-enoyl-CoA</text>
        <dbReference type="Rhea" id="RHEA:45900"/>
        <dbReference type="ChEBI" id="CHEBI:85097"/>
        <dbReference type="ChEBI" id="CHEBI:85489"/>
        <dbReference type="EC" id="5.3.3.8"/>
    </reaction>
</comment>
<dbReference type="InterPro" id="IPR008927">
    <property type="entry name" value="6-PGluconate_DH-like_C_sf"/>
</dbReference>
<evidence type="ECO:0000256" key="4">
    <source>
        <dbReference type="ARBA" id="ARBA00005005"/>
    </source>
</evidence>
<evidence type="ECO:0000256" key="7">
    <source>
        <dbReference type="ARBA" id="ARBA00022832"/>
    </source>
</evidence>
<dbReference type="Gene3D" id="1.10.1040.50">
    <property type="match status" value="1"/>
</dbReference>
<protein>
    <submittedName>
        <fullName evidence="20">Uncharacterized protein</fullName>
    </submittedName>
</protein>
<dbReference type="UniPathway" id="UPA00659"/>
<evidence type="ECO:0000256" key="11">
    <source>
        <dbReference type="ARBA" id="ARBA00023140"/>
    </source>
</evidence>
<dbReference type="GO" id="GO:0004165">
    <property type="term" value="F:delta(3)-delta(2)-enoyl-CoA isomerase activity"/>
    <property type="evidence" value="ECO:0007669"/>
    <property type="project" value="UniProtKB-EC"/>
</dbReference>
<dbReference type="PANTHER" id="PTHR23309:SF47">
    <property type="entry name" value="3-HYDROXYACYL-COA DEHYDROGENASE"/>
    <property type="match status" value="1"/>
</dbReference>
<dbReference type="PROSITE" id="PS00067">
    <property type="entry name" value="3HCDH"/>
    <property type="match status" value="1"/>
</dbReference>
<reference evidence="20" key="4">
    <citation type="submission" date="2019-03" db="UniProtKB">
        <authorList>
            <consortium name="EnsemblPlants"/>
        </authorList>
    </citation>
    <scope>IDENTIFICATION</scope>
</reference>
<organism evidence="20 21">
    <name type="scientific">Aegilops tauschii subsp. strangulata</name>
    <name type="common">Goatgrass</name>
    <dbReference type="NCBI Taxonomy" id="200361"/>
    <lineage>
        <taxon>Eukaryota</taxon>
        <taxon>Viridiplantae</taxon>
        <taxon>Streptophyta</taxon>
        <taxon>Embryophyta</taxon>
        <taxon>Tracheophyta</taxon>
        <taxon>Spermatophyta</taxon>
        <taxon>Magnoliopsida</taxon>
        <taxon>Liliopsida</taxon>
        <taxon>Poales</taxon>
        <taxon>Poaceae</taxon>
        <taxon>BOP clade</taxon>
        <taxon>Pooideae</taxon>
        <taxon>Triticodae</taxon>
        <taxon>Triticeae</taxon>
        <taxon>Triticinae</taxon>
        <taxon>Aegilops</taxon>
    </lineage>
</organism>
<evidence type="ECO:0000313" key="20">
    <source>
        <dbReference type="EnsemblPlants" id="AET1Gv20252000.16"/>
    </source>
</evidence>
<comment type="similarity">
    <text evidence="5">In the central section; belongs to the 3-hydroxyacyl-CoA dehydrogenase family.</text>
</comment>
<dbReference type="GO" id="GO:0070403">
    <property type="term" value="F:NAD+ binding"/>
    <property type="evidence" value="ECO:0007669"/>
    <property type="project" value="InterPro"/>
</dbReference>
<dbReference type="GO" id="GO:0003857">
    <property type="term" value="F:(3S)-3-hydroxyacyl-CoA dehydrogenase (NAD+) activity"/>
    <property type="evidence" value="ECO:0007669"/>
    <property type="project" value="TreeGrafter"/>
</dbReference>
<dbReference type="Pfam" id="PF00725">
    <property type="entry name" value="3HCDH"/>
    <property type="match status" value="1"/>
</dbReference>
<comment type="subcellular location">
    <subcellularLocation>
        <location evidence="3">Peroxisome</location>
    </subcellularLocation>
</comment>
<keyword evidence="12" id="KW-0413">Isomerase</keyword>
<comment type="catalytic activity">
    <reaction evidence="15">
        <text>(3S)-3-hydroxybutanoyl-CoA = (3R)-3-hydroxybutanoyl-CoA</text>
        <dbReference type="Rhea" id="RHEA:21760"/>
        <dbReference type="ChEBI" id="CHEBI:57315"/>
        <dbReference type="ChEBI" id="CHEBI:57316"/>
        <dbReference type="EC" id="5.1.2.3"/>
    </reaction>
</comment>
<dbReference type="Gene3D" id="3.40.50.720">
    <property type="entry name" value="NAD(P)-binding Rossmann-like Domain"/>
    <property type="match status" value="1"/>
</dbReference>
<evidence type="ECO:0000256" key="12">
    <source>
        <dbReference type="ARBA" id="ARBA00023235"/>
    </source>
</evidence>
<dbReference type="PANTHER" id="PTHR23309">
    <property type="entry name" value="3-HYDROXYACYL-COA DEHYROGENASE"/>
    <property type="match status" value="1"/>
</dbReference>
<keyword evidence="13" id="KW-0456">Lyase</keyword>
<reference evidence="21" key="1">
    <citation type="journal article" date="2014" name="Science">
        <title>Ancient hybridizations among the ancestral genomes of bread wheat.</title>
        <authorList>
            <consortium name="International Wheat Genome Sequencing Consortium,"/>
            <person name="Marcussen T."/>
            <person name="Sandve S.R."/>
            <person name="Heier L."/>
            <person name="Spannagl M."/>
            <person name="Pfeifer M."/>
            <person name="Jakobsen K.S."/>
            <person name="Wulff B.B."/>
            <person name="Steuernagel B."/>
            <person name="Mayer K.F."/>
            <person name="Olsen O.A."/>
        </authorList>
    </citation>
    <scope>NUCLEOTIDE SEQUENCE [LARGE SCALE GENOMIC DNA]</scope>
    <source>
        <strain evidence="21">cv. AL8/78</strain>
    </source>
</reference>
<dbReference type="Proteomes" id="UP000015105">
    <property type="component" value="Chromosome 1D"/>
</dbReference>
<keyword evidence="14" id="KW-0511">Multifunctional enzyme</keyword>
<dbReference type="InterPro" id="IPR036291">
    <property type="entry name" value="NAD(P)-bd_dom_sf"/>
</dbReference>
<proteinExistence type="inferred from homology"/>
<evidence type="ECO:0000256" key="1">
    <source>
        <dbReference type="ARBA" id="ARBA00000452"/>
    </source>
</evidence>
<dbReference type="SUPFAM" id="SSF48179">
    <property type="entry name" value="6-phosphogluconate dehydrogenase C-terminal domain-like"/>
    <property type="match status" value="2"/>
</dbReference>
<name>A0A452Y1B5_AEGTS</name>
<dbReference type="AlphaFoldDB" id="A0A452Y1B5"/>
<accession>A0A452Y1B5</accession>
<dbReference type="Pfam" id="PF00378">
    <property type="entry name" value="ECH_1"/>
    <property type="match status" value="1"/>
</dbReference>
<evidence type="ECO:0000256" key="6">
    <source>
        <dbReference type="ARBA" id="ARBA00008750"/>
    </source>
</evidence>
<keyword evidence="9" id="KW-0520">NAD</keyword>
<keyword evidence="7" id="KW-0276">Fatty acid metabolism</keyword>
<reference evidence="20" key="3">
    <citation type="journal article" date="2017" name="Nature">
        <title>Genome sequence of the progenitor of the wheat D genome Aegilops tauschii.</title>
        <authorList>
            <person name="Luo M.C."/>
            <person name="Gu Y.Q."/>
            <person name="Puiu D."/>
            <person name="Wang H."/>
            <person name="Twardziok S.O."/>
            <person name="Deal K.R."/>
            <person name="Huo N."/>
            <person name="Zhu T."/>
            <person name="Wang L."/>
            <person name="Wang Y."/>
            <person name="McGuire P.E."/>
            <person name="Liu S."/>
            <person name="Long H."/>
            <person name="Ramasamy R.K."/>
            <person name="Rodriguez J.C."/>
            <person name="Van S.L."/>
            <person name="Yuan L."/>
            <person name="Wang Z."/>
            <person name="Xia Z."/>
            <person name="Xiao L."/>
            <person name="Anderson O.D."/>
            <person name="Ouyang S."/>
            <person name="Liang Y."/>
            <person name="Zimin A.V."/>
            <person name="Pertea G."/>
            <person name="Qi P."/>
            <person name="Bennetzen J.L."/>
            <person name="Dai X."/>
            <person name="Dawson M.W."/>
            <person name="Muller H.G."/>
            <person name="Kugler K."/>
            <person name="Rivarola-Duarte L."/>
            <person name="Spannagl M."/>
            <person name="Mayer K.F.X."/>
            <person name="Lu F.H."/>
            <person name="Bevan M.W."/>
            <person name="Leroy P."/>
            <person name="Li P."/>
            <person name="You F.M."/>
            <person name="Sun Q."/>
            <person name="Liu Z."/>
            <person name="Lyons E."/>
            <person name="Wicker T."/>
            <person name="Salzberg S.L."/>
            <person name="Devos K.M."/>
            <person name="Dvorak J."/>
        </authorList>
    </citation>
    <scope>NUCLEOTIDE SEQUENCE [LARGE SCALE GENOMIC DNA]</scope>
    <source>
        <strain evidence="20">cv. AL8/78</strain>
    </source>
</reference>
<evidence type="ECO:0000256" key="9">
    <source>
        <dbReference type="ARBA" id="ARBA00023027"/>
    </source>
</evidence>
<dbReference type="InterPro" id="IPR029045">
    <property type="entry name" value="ClpP/crotonase-like_dom_sf"/>
</dbReference>
<dbReference type="InterPro" id="IPR006108">
    <property type="entry name" value="3HC_DH_C"/>
</dbReference>
<keyword evidence="8" id="KW-0560">Oxidoreductase</keyword>
<evidence type="ECO:0000259" key="18">
    <source>
        <dbReference type="Pfam" id="PF00725"/>
    </source>
</evidence>
<dbReference type="Pfam" id="PF02737">
    <property type="entry name" value="3HCDH_N"/>
    <property type="match status" value="1"/>
</dbReference>
<dbReference type="GO" id="GO:0006635">
    <property type="term" value="P:fatty acid beta-oxidation"/>
    <property type="evidence" value="ECO:0007669"/>
    <property type="project" value="UniProtKB-UniPathway"/>
</dbReference>
<keyword evidence="11" id="KW-0576">Peroxisome</keyword>
<keyword evidence="21" id="KW-1185">Reference proteome</keyword>
<feature type="domain" description="3-hydroxyacyl-CoA dehydrogenase NAD binding" evidence="19">
    <location>
        <begin position="162"/>
        <end position="340"/>
    </location>
</feature>
<reference evidence="21" key="2">
    <citation type="journal article" date="2017" name="Nat. Plants">
        <title>The Aegilops tauschii genome reveals multiple impacts of transposons.</title>
        <authorList>
            <person name="Zhao G."/>
            <person name="Zou C."/>
            <person name="Li K."/>
            <person name="Wang K."/>
            <person name="Li T."/>
            <person name="Gao L."/>
            <person name="Zhang X."/>
            <person name="Wang H."/>
            <person name="Yang Z."/>
            <person name="Liu X."/>
            <person name="Jiang W."/>
            <person name="Mao L."/>
            <person name="Kong X."/>
            <person name="Jiao Y."/>
            <person name="Jia J."/>
        </authorList>
    </citation>
    <scope>NUCLEOTIDE SEQUENCE [LARGE SCALE GENOMIC DNA]</scope>
    <source>
        <strain evidence="21">cv. AL8/78</strain>
    </source>
</reference>
<comment type="catalytic activity">
    <reaction evidence="17">
        <text>a 4-saturated-(3S)-3-hydroxyacyl-CoA = a (3E)-enoyl-CoA + H2O</text>
        <dbReference type="Rhea" id="RHEA:20724"/>
        <dbReference type="ChEBI" id="CHEBI:15377"/>
        <dbReference type="ChEBI" id="CHEBI:58521"/>
        <dbReference type="ChEBI" id="CHEBI:137480"/>
        <dbReference type="EC" id="4.2.1.17"/>
    </reaction>
</comment>
<dbReference type="FunFam" id="1.10.1040.50:FF:000004">
    <property type="entry name" value="Peroxisomal fatty acid beta-oxidation multifunctional protein"/>
    <property type="match status" value="1"/>
</dbReference>
<dbReference type="Gene3D" id="3.90.226.10">
    <property type="entry name" value="2-enoyl-CoA Hydratase, Chain A, domain 1"/>
    <property type="match status" value="1"/>
</dbReference>
<dbReference type="InterPro" id="IPR001753">
    <property type="entry name" value="Enoyl-CoA_hydra/iso"/>
</dbReference>
<dbReference type="SUPFAM" id="SSF51735">
    <property type="entry name" value="NAD(P)-binding Rossmann-fold domains"/>
    <property type="match status" value="1"/>
</dbReference>
<evidence type="ECO:0000256" key="2">
    <source>
        <dbReference type="ARBA" id="ARBA00000765"/>
    </source>
</evidence>
<dbReference type="FunFam" id="3.40.50.720:FF:000009">
    <property type="entry name" value="Fatty oxidation complex, alpha subunit"/>
    <property type="match status" value="1"/>
</dbReference>
<evidence type="ECO:0000256" key="13">
    <source>
        <dbReference type="ARBA" id="ARBA00023239"/>
    </source>
</evidence>
<evidence type="ECO:0000256" key="17">
    <source>
        <dbReference type="ARBA" id="ARBA00023717"/>
    </source>
</evidence>
<evidence type="ECO:0000256" key="16">
    <source>
        <dbReference type="ARBA" id="ARBA00023709"/>
    </source>
</evidence>
<dbReference type="InterPro" id="IPR006176">
    <property type="entry name" value="3-OHacyl-CoA_DH_NAD-bd"/>
</dbReference>
<evidence type="ECO:0000259" key="19">
    <source>
        <dbReference type="Pfam" id="PF02737"/>
    </source>
</evidence>
<dbReference type="InterPro" id="IPR006180">
    <property type="entry name" value="3-OHacyl-CoA_DH_CS"/>
</dbReference>
<evidence type="ECO:0000256" key="15">
    <source>
        <dbReference type="ARBA" id="ARBA00023701"/>
    </source>
</evidence>
<keyword evidence="10" id="KW-0443">Lipid metabolism</keyword>
<evidence type="ECO:0000256" key="8">
    <source>
        <dbReference type="ARBA" id="ARBA00023002"/>
    </source>
</evidence>
<feature type="domain" description="3-hydroxyacyl-CoA dehydrogenase C-terminal" evidence="18">
    <location>
        <begin position="343"/>
        <end position="436"/>
    </location>
</feature>
<evidence type="ECO:0000256" key="5">
    <source>
        <dbReference type="ARBA" id="ARBA00007005"/>
    </source>
</evidence>
<dbReference type="GO" id="GO:0004300">
    <property type="term" value="F:enoyl-CoA hydratase activity"/>
    <property type="evidence" value="ECO:0007669"/>
    <property type="project" value="UniProtKB-EC"/>
</dbReference>
<comment type="pathway">
    <text evidence="4">Lipid metabolism; fatty acid beta-oxidation.</text>
</comment>
<evidence type="ECO:0000256" key="14">
    <source>
        <dbReference type="ARBA" id="ARBA00023268"/>
    </source>
</evidence>
<comment type="catalytic activity">
    <reaction evidence="16">
        <text>a (3S)-3-hydroxyacyl-CoA = a (2E)-enoyl-CoA + H2O</text>
        <dbReference type="Rhea" id="RHEA:16105"/>
        <dbReference type="ChEBI" id="CHEBI:15377"/>
        <dbReference type="ChEBI" id="CHEBI:57318"/>
        <dbReference type="ChEBI" id="CHEBI:58856"/>
        <dbReference type="EC" id="4.2.1.17"/>
    </reaction>
</comment>
<evidence type="ECO:0000313" key="21">
    <source>
        <dbReference type="Proteomes" id="UP000015105"/>
    </source>
</evidence>
<dbReference type="GO" id="GO:0005777">
    <property type="term" value="C:peroxisome"/>
    <property type="evidence" value="ECO:0007669"/>
    <property type="project" value="UniProtKB-SubCell"/>
</dbReference>
<dbReference type="GO" id="GO:0008692">
    <property type="term" value="F:3-hydroxybutyryl-CoA epimerase activity"/>
    <property type="evidence" value="ECO:0007669"/>
    <property type="project" value="UniProtKB-EC"/>
</dbReference>
<dbReference type="EnsemblPlants" id="AET1Gv20252000.16">
    <property type="protein sequence ID" value="AET1Gv20252000.16"/>
    <property type="gene ID" value="AET1Gv20252000"/>
</dbReference>
<comment type="similarity">
    <text evidence="6">In the N-terminal section; belongs to the enoyl-CoA hydratase/isomerase family.</text>
</comment>
<reference evidence="20" key="5">
    <citation type="journal article" date="2021" name="G3 (Bethesda)">
        <title>Aegilops tauschii genome assembly Aet v5.0 features greater sequence contiguity and improved annotation.</title>
        <authorList>
            <person name="Wang L."/>
            <person name="Zhu T."/>
            <person name="Rodriguez J.C."/>
            <person name="Deal K.R."/>
            <person name="Dubcovsky J."/>
            <person name="McGuire P.E."/>
            <person name="Lux T."/>
            <person name="Spannagl M."/>
            <person name="Mayer K.F.X."/>
            <person name="Baldrich P."/>
            <person name="Meyers B.C."/>
            <person name="Huo N."/>
            <person name="Gu Y.Q."/>
            <person name="Zhou H."/>
            <person name="Devos K.M."/>
            <person name="Bennetzen J.L."/>
            <person name="Unver T."/>
            <person name="Budak H."/>
            <person name="Gulick P.J."/>
            <person name="Galiba G."/>
            <person name="Kalapos B."/>
            <person name="Nelson D.R."/>
            <person name="Li P."/>
            <person name="You F.M."/>
            <person name="Luo M.C."/>
            <person name="Dvorak J."/>
        </authorList>
    </citation>
    <scope>NUCLEOTIDE SEQUENCE [LARGE SCALE GENOMIC DNA]</scope>
    <source>
        <strain evidence="20">cv. AL8/78</strain>
    </source>
</reference>